<dbReference type="InterPro" id="IPR002528">
    <property type="entry name" value="MATE_fam"/>
</dbReference>
<feature type="transmembrane region" description="Helical" evidence="7">
    <location>
        <begin position="422"/>
        <end position="445"/>
    </location>
</feature>
<feature type="transmembrane region" description="Helical" evidence="7">
    <location>
        <begin position="322"/>
        <end position="342"/>
    </location>
</feature>
<evidence type="ECO:0000256" key="7">
    <source>
        <dbReference type="SAM" id="Phobius"/>
    </source>
</evidence>
<dbReference type="GO" id="GO:0042910">
    <property type="term" value="F:xenobiotic transmembrane transporter activity"/>
    <property type="evidence" value="ECO:0007669"/>
    <property type="project" value="InterPro"/>
</dbReference>
<keyword evidence="4 7" id="KW-0812">Transmembrane</keyword>
<feature type="transmembrane region" description="Helical" evidence="7">
    <location>
        <begin position="99"/>
        <end position="119"/>
    </location>
</feature>
<keyword evidence="5 7" id="KW-1133">Transmembrane helix</keyword>
<dbReference type="RefSeq" id="WP_017744602.1">
    <property type="nucleotide sequence ID" value="NZ_KQ976354.1"/>
</dbReference>
<reference evidence="8 9" key="1">
    <citation type="journal article" date="2013" name="Genome Biol. Evol.">
        <title>Genomes of Stigonematalean cyanobacteria (subsection V) and the evolution of oxygenic photosynthesis from prokaryotes to plastids.</title>
        <authorList>
            <person name="Dagan T."/>
            <person name="Roettger M."/>
            <person name="Stucken K."/>
            <person name="Landan G."/>
            <person name="Koch R."/>
            <person name="Major P."/>
            <person name="Gould S.B."/>
            <person name="Goremykin V.V."/>
            <person name="Rippka R."/>
            <person name="Tandeau de Marsac N."/>
            <person name="Gugger M."/>
            <person name="Lockhart P.J."/>
            <person name="Allen J.F."/>
            <person name="Brune I."/>
            <person name="Maus I."/>
            <person name="Puhler A."/>
            <person name="Martin W.F."/>
        </authorList>
    </citation>
    <scope>NUCLEOTIDE SEQUENCE [LARGE SCALE GENOMIC DNA]</scope>
    <source>
        <strain evidence="8 9">PCC 7110</strain>
    </source>
</reference>
<dbReference type="STRING" id="128403.WA1_43640"/>
<comment type="subcellular location">
    <subcellularLocation>
        <location evidence="1">Cell membrane</location>
        <topology evidence="1">Multi-pass membrane protein</topology>
    </subcellularLocation>
</comment>
<evidence type="ECO:0000256" key="4">
    <source>
        <dbReference type="ARBA" id="ARBA00022692"/>
    </source>
</evidence>
<feature type="transmembrane region" description="Helical" evidence="7">
    <location>
        <begin position="54"/>
        <end position="78"/>
    </location>
</feature>
<feature type="transmembrane region" description="Helical" evidence="7">
    <location>
        <begin position="201"/>
        <end position="222"/>
    </location>
</feature>
<sequence length="458" mass="50324">MTSQKQSQVTNEILQGNLVKLMFKLSIPSTLGILMLSLNTFLDALFAGRFIGETALAGISLALPLTAIVNGFALLVGVGSASVLSRAIGSGDIKTQSKIFGNLTVMSVAISFVITIFGYSCGEELIVFMGGSGEVASAGTEYFKTYILGSVFLILAVASCQIIKSEGKIRLATVFDWIFVIVNIFFNFIFISIFHWGIHGIAIATVIAMIVYSIVNLTYFIYGKSYTLVNTKKFILAIDLLPDILSVGVSALLYPVMGLVQSFVIFKSISHYGTNSDIAFFGATGKVASFVLIPVSGFAQALQPIIGMNYGARNYDRLKKAYLTFAIIATLLLILIWIPLQLSPKIFLWLLLPDVNFTNSDVLNFRILSILTPAWPLAFFGNTLFQSIGKGKIVLIVILLRSIVFNVPLVLIFAKIWGVKGIYYGMTFADILFLLITFILTFIEFKNLRTMEMQKYES</sequence>
<dbReference type="PANTHER" id="PTHR43823:SF3">
    <property type="entry name" value="MULTIDRUG EXPORT PROTEIN MEPA"/>
    <property type="match status" value="1"/>
</dbReference>
<dbReference type="GO" id="GO:0015297">
    <property type="term" value="F:antiporter activity"/>
    <property type="evidence" value="ECO:0007669"/>
    <property type="project" value="InterPro"/>
</dbReference>
<name>A0A139WW14_9CYAN</name>
<evidence type="ECO:0000256" key="6">
    <source>
        <dbReference type="ARBA" id="ARBA00023136"/>
    </source>
</evidence>
<dbReference type="PIRSF" id="PIRSF006603">
    <property type="entry name" value="DinF"/>
    <property type="match status" value="1"/>
</dbReference>
<evidence type="ECO:0000313" key="9">
    <source>
        <dbReference type="Proteomes" id="UP000076925"/>
    </source>
</evidence>
<dbReference type="Pfam" id="PF01554">
    <property type="entry name" value="MatE"/>
    <property type="match status" value="2"/>
</dbReference>
<evidence type="ECO:0000313" key="8">
    <source>
        <dbReference type="EMBL" id="KYC36582.1"/>
    </source>
</evidence>
<dbReference type="AlphaFoldDB" id="A0A139WW14"/>
<feature type="transmembrane region" description="Helical" evidence="7">
    <location>
        <begin position="175"/>
        <end position="195"/>
    </location>
</feature>
<dbReference type="PANTHER" id="PTHR43823">
    <property type="entry name" value="SPORULATION PROTEIN YKVU"/>
    <property type="match status" value="1"/>
</dbReference>
<dbReference type="Proteomes" id="UP000076925">
    <property type="component" value="Unassembled WGS sequence"/>
</dbReference>
<dbReference type="InterPro" id="IPR051327">
    <property type="entry name" value="MATE_MepA_subfamily"/>
</dbReference>
<protein>
    <submittedName>
        <fullName evidence="8">MATE family efflux transporter</fullName>
    </submittedName>
</protein>
<evidence type="ECO:0000256" key="1">
    <source>
        <dbReference type="ARBA" id="ARBA00004651"/>
    </source>
</evidence>
<comment type="caution">
    <text evidence="8">The sequence shown here is derived from an EMBL/GenBank/DDBJ whole genome shotgun (WGS) entry which is preliminary data.</text>
</comment>
<dbReference type="InterPro" id="IPR048279">
    <property type="entry name" value="MdtK-like"/>
</dbReference>
<feature type="transmembrane region" description="Helical" evidence="7">
    <location>
        <begin position="21"/>
        <end position="42"/>
    </location>
</feature>
<feature type="transmembrane region" description="Helical" evidence="7">
    <location>
        <begin position="278"/>
        <end position="302"/>
    </location>
</feature>
<keyword evidence="2" id="KW-0813">Transport</keyword>
<feature type="transmembrane region" description="Helical" evidence="7">
    <location>
        <begin position="145"/>
        <end position="163"/>
    </location>
</feature>
<accession>A0A139WW14</accession>
<gene>
    <name evidence="8" type="ORF">WA1_43640</name>
</gene>
<organism evidence="8 9">
    <name type="scientific">Scytonema hofmannii PCC 7110</name>
    <dbReference type="NCBI Taxonomy" id="128403"/>
    <lineage>
        <taxon>Bacteria</taxon>
        <taxon>Bacillati</taxon>
        <taxon>Cyanobacteriota</taxon>
        <taxon>Cyanophyceae</taxon>
        <taxon>Nostocales</taxon>
        <taxon>Scytonemataceae</taxon>
        <taxon>Scytonema</taxon>
    </lineage>
</organism>
<dbReference type="EMBL" id="ANNX02000047">
    <property type="protein sequence ID" value="KYC36582.1"/>
    <property type="molecule type" value="Genomic_DNA"/>
</dbReference>
<keyword evidence="3" id="KW-1003">Cell membrane</keyword>
<feature type="transmembrane region" description="Helical" evidence="7">
    <location>
        <begin position="234"/>
        <end position="258"/>
    </location>
</feature>
<dbReference type="OrthoDB" id="9776324at2"/>
<evidence type="ECO:0000256" key="5">
    <source>
        <dbReference type="ARBA" id="ARBA00022989"/>
    </source>
</evidence>
<keyword evidence="9" id="KW-1185">Reference proteome</keyword>
<evidence type="ECO:0000256" key="3">
    <source>
        <dbReference type="ARBA" id="ARBA00022475"/>
    </source>
</evidence>
<proteinExistence type="predicted"/>
<feature type="transmembrane region" description="Helical" evidence="7">
    <location>
        <begin position="362"/>
        <end position="381"/>
    </location>
</feature>
<evidence type="ECO:0000256" key="2">
    <source>
        <dbReference type="ARBA" id="ARBA00022448"/>
    </source>
</evidence>
<keyword evidence="6 7" id="KW-0472">Membrane</keyword>
<dbReference type="GO" id="GO:0005886">
    <property type="term" value="C:plasma membrane"/>
    <property type="evidence" value="ECO:0007669"/>
    <property type="project" value="UniProtKB-SubCell"/>
</dbReference>
<feature type="transmembrane region" description="Helical" evidence="7">
    <location>
        <begin position="393"/>
        <end position="416"/>
    </location>
</feature>